<comment type="caution">
    <text evidence="2">The sequence shown here is derived from an EMBL/GenBank/DDBJ whole genome shotgun (WGS) entry which is preliminary data.</text>
</comment>
<dbReference type="OrthoDB" id="9802318at2"/>
<dbReference type="InterPro" id="IPR049366">
    <property type="entry name" value="RGL11_C"/>
</dbReference>
<dbReference type="AlphaFoldDB" id="A0A4V2Y1L6"/>
<protein>
    <recommendedName>
        <fullName evidence="1">Rhamnogalacturonan lyase family 11 C-terminal domain-containing protein</fullName>
    </recommendedName>
</protein>
<keyword evidence="3" id="KW-1185">Reference proteome</keyword>
<dbReference type="EMBL" id="SMKI01000345">
    <property type="protein sequence ID" value="TDC69225.1"/>
    <property type="molecule type" value="Genomic_DNA"/>
</dbReference>
<proteinExistence type="predicted"/>
<gene>
    <name evidence="2" type="ORF">E1283_26310</name>
</gene>
<evidence type="ECO:0000259" key="1">
    <source>
        <dbReference type="Pfam" id="PF21348"/>
    </source>
</evidence>
<feature type="domain" description="Rhamnogalacturonan lyase family 11 C-terminal" evidence="1">
    <location>
        <begin position="151"/>
        <end position="178"/>
    </location>
</feature>
<dbReference type="Pfam" id="PF21348">
    <property type="entry name" value="RGL11_C"/>
    <property type="match status" value="1"/>
</dbReference>
<sequence>MAVLGCVAAACIPLPESVVGVHGCGVQDWAAEGPYESRPLWAGRNAAGRVHPIAVVAVHAQLRGRSRCPVRPVRTPRPAADRARLRGLPLSGIAPGGRFAQHPQWCETTPRVAGDSYAGNPGAEFWSVYDTALRDLGGGNIGREPSSVNFLAWQNTAYNQPPHPGFYLGYGMDPAPRPASTDR</sequence>
<organism evidence="2 3">
    <name type="scientific">Streptomyces hainanensis</name>
    <dbReference type="NCBI Taxonomy" id="402648"/>
    <lineage>
        <taxon>Bacteria</taxon>
        <taxon>Bacillati</taxon>
        <taxon>Actinomycetota</taxon>
        <taxon>Actinomycetes</taxon>
        <taxon>Kitasatosporales</taxon>
        <taxon>Streptomycetaceae</taxon>
        <taxon>Streptomyces</taxon>
    </lineage>
</organism>
<dbReference type="Proteomes" id="UP000295345">
    <property type="component" value="Unassembled WGS sequence"/>
</dbReference>
<evidence type="ECO:0000313" key="3">
    <source>
        <dbReference type="Proteomes" id="UP000295345"/>
    </source>
</evidence>
<accession>A0A4V2Y1L6</accession>
<reference evidence="2 3" key="1">
    <citation type="submission" date="2019-03" db="EMBL/GenBank/DDBJ databases">
        <title>Draft genome sequences of novel Actinobacteria.</title>
        <authorList>
            <person name="Sahin N."/>
            <person name="Ay H."/>
            <person name="Saygin H."/>
        </authorList>
    </citation>
    <scope>NUCLEOTIDE SEQUENCE [LARGE SCALE GENOMIC DNA]</scope>
    <source>
        <strain evidence="2 3">DSM 41900</strain>
    </source>
</reference>
<name>A0A4V2Y1L6_9ACTN</name>
<evidence type="ECO:0000313" key="2">
    <source>
        <dbReference type="EMBL" id="TDC69225.1"/>
    </source>
</evidence>